<evidence type="ECO:0000313" key="3">
    <source>
        <dbReference type="EMBL" id="MCK7612412.1"/>
    </source>
</evidence>
<dbReference type="Gene3D" id="2.20.200.10">
    <property type="entry name" value="Outer membrane efflux proteins (OEP)"/>
    <property type="match status" value="1"/>
</dbReference>
<dbReference type="Proteomes" id="UP001431221">
    <property type="component" value="Unassembled WGS sequence"/>
</dbReference>
<proteinExistence type="inferred from homology"/>
<keyword evidence="2" id="KW-0449">Lipoprotein</keyword>
<accession>A0ABT0GSJ5</accession>
<reference evidence="3" key="1">
    <citation type="submission" date="2022-04" db="EMBL/GenBank/DDBJ databases">
        <title>Roseibium sp. CAU 1639 isolated from mud.</title>
        <authorList>
            <person name="Kim W."/>
        </authorList>
    </citation>
    <scope>NUCLEOTIDE SEQUENCE</scope>
    <source>
        <strain evidence="3">CAU 1639</strain>
    </source>
</reference>
<dbReference type="EMBL" id="JALNMJ010000005">
    <property type="protein sequence ID" value="MCK7612412.1"/>
    <property type="molecule type" value="Genomic_DNA"/>
</dbReference>
<dbReference type="SUPFAM" id="SSF56954">
    <property type="entry name" value="Outer membrane efflux proteins (OEP)"/>
    <property type="match status" value="1"/>
</dbReference>
<sequence length="517" mass="56510">MGLFRKTARWIALGGALFAGGCMVGPDFERPEAPVLDSWSKGANLPVDSRTGFTSRSAQSVPWWHVFRDDTLNSLIAQAYRQNVGLQAAGVRVYQARAQLGIARGELFPQVQEINGSSKSIRFSAKDPFIRDLERIGLVNDHITRVQTGFDAGWEIDVWGKIRRDVQSADANLKASIASYDDALVTLTGDIAATYVTVRELQQLIAASRSNAALQKKSLDITRLRLENGAATKLDVNEATVLYNNTLAGIPAYEAELAQVYNALSLLLSEPPGGMKSRLGTKARFPRAPAEVAIGVPAEMLRRRPDIRYAEYVAAAQSAQIGVAKADLFPAFSISGAIGVRADDFANLFNNGTTAGFINPGFSWNFLNYGRIQNNVRVQDAKFQETLLNYENTVLSAYSEVENALTGFLRSKQQAVYLRRSLAAARDAVAEVDAQYEDGTASYNRVVDAQRSLLATQERLIAAEANVLTNLIAVYKGLGGGWVPENVKGLISEKTREQMAERTRWGQLLEKPVGEKG</sequence>
<dbReference type="InterPro" id="IPR010131">
    <property type="entry name" value="MdtP/NodT-like"/>
</dbReference>
<dbReference type="Pfam" id="PF02321">
    <property type="entry name" value="OEP"/>
    <property type="match status" value="2"/>
</dbReference>
<keyword evidence="2" id="KW-1134">Transmembrane beta strand</keyword>
<comment type="subcellular location">
    <subcellularLocation>
        <location evidence="2">Cell membrane</location>
        <topology evidence="2">Lipid-anchor</topology>
    </subcellularLocation>
</comment>
<evidence type="ECO:0000256" key="1">
    <source>
        <dbReference type="ARBA" id="ARBA00007613"/>
    </source>
</evidence>
<comment type="similarity">
    <text evidence="1 2">Belongs to the outer membrane factor (OMF) (TC 1.B.17) family.</text>
</comment>
<keyword evidence="2" id="KW-0812">Transmembrane</keyword>
<evidence type="ECO:0000256" key="2">
    <source>
        <dbReference type="RuleBase" id="RU362097"/>
    </source>
</evidence>
<dbReference type="NCBIfam" id="TIGR01845">
    <property type="entry name" value="outer_NodT"/>
    <property type="match status" value="1"/>
</dbReference>
<dbReference type="PANTHER" id="PTHR30203:SF25">
    <property type="entry name" value="OUTER MEMBRANE PROTEIN-RELATED"/>
    <property type="match status" value="1"/>
</dbReference>
<keyword evidence="2" id="KW-0564">Palmitate</keyword>
<keyword evidence="2" id="KW-0472">Membrane</keyword>
<dbReference type="InterPro" id="IPR003423">
    <property type="entry name" value="OMP_efflux"/>
</dbReference>
<dbReference type="PANTHER" id="PTHR30203">
    <property type="entry name" value="OUTER MEMBRANE CATION EFFLUX PROTEIN"/>
    <property type="match status" value="1"/>
</dbReference>
<protein>
    <submittedName>
        <fullName evidence="3">Efflux transporter outer membrane subunit</fullName>
    </submittedName>
</protein>
<dbReference type="Gene3D" id="1.20.1600.10">
    <property type="entry name" value="Outer membrane efflux proteins (OEP)"/>
    <property type="match status" value="1"/>
</dbReference>
<dbReference type="PROSITE" id="PS51257">
    <property type="entry name" value="PROKAR_LIPOPROTEIN"/>
    <property type="match status" value="1"/>
</dbReference>
<gene>
    <name evidence="3" type="ORF">M0H32_09590</name>
</gene>
<evidence type="ECO:0000313" key="4">
    <source>
        <dbReference type="Proteomes" id="UP001431221"/>
    </source>
</evidence>
<name>A0ABT0GSJ5_9HYPH</name>
<keyword evidence="4" id="KW-1185">Reference proteome</keyword>
<dbReference type="RefSeq" id="WP_248153358.1">
    <property type="nucleotide sequence ID" value="NZ_JALNMJ010000005.1"/>
</dbReference>
<organism evidence="3 4">
    <name type="scientific">Roseibium sediminicola</name>
    <dbReference type="NCBI Taxonomy" id="2933272"/>
    <lineage>
        <taxon>Bacteria</taxon>
        <taxon>Pseudomonadati</taxon>
        <taxon>Pseudomonadota</taxon>
        <taxon>Alphaproteobacteria</taxon>
        <taxon>Hyphomicrobiales</taxon>
        <taxon>Stappiaceae</taxon>
        <taxon>Roseibium</taxon>
    </lineage>
</organism>
<comment type="caution">
    <text evidence="3">The sequence shown here is derived from an EMBL/GenBank/DDBJ whole genome shotgun (WGS) entry which is preliminary data.</text>
</comment>